<feature type="domain" description="Deoxyribonuclease NucA/NucB" evidence="3">
    <location>
        <begin position="353"/>
        <end position="424"/>
    </location>
</feature>
<keyword evidence="2" id="KW-0732">Signal</keyword>
<evidence type="ECO:0000256" key="2">
    <source>
        <dbReference type="SAM" id="SignalP"/>
    </source>
</evidence>
<evidence type="ECO:0000256" key="1">
    <source>
        <dbReference type="SAM" id="MobiDB-lite"/>
    </source>
</evidence>
<feature type="compositionally biased region" description="Low complexity" evidence="1">
    <location>
        <begin position="76"/>
        <end position="87"/>
    </location>
</feature>
<feature type="region of interest" description="Disordered" evidence="1">
    <location>
        <begin position="191"/>
        <end position="216"/>
    </location>
</feature>
<dbReference type="Proteomes" id="UP000028058">
    <property type="component" value="Unassembled WGS sequence"/>
</dbReference>
<feature type="chain" id="PRO_5043184464" description="Deoxyribonuclease NucA/NucB domain-containing protein" evidence="2">
    <location>
        <begin position="30"/>
        <end position="428"/>
    </location>
</feature>
<dbReference type="OrthoDB" id="2751008at2"/>
<dbReference type="RefSeq" id="WP_043462358.1">
    <property type="nucleotide sequence ID" value="NZ_CP134822.1"/>
</dbReference>
<feature type="region of interest" description="Disordered" evidence="1">
    <location>
        <begin position="380"/>
        <end position="405"/>
    </location>
</feature>
<reference evidence="4 5" key="1">
    <citation type="journal article" date="2014" name="Genome Announc.">
        <title>Draft Genome Sequence of Streptomyces fradiae ATCC 19609, a Strain Highly Sensitive to Antibiotics.</title>
        <authorList>
            <person name="Bekker O.B."/>
            <person name="Klimina K.M."/>
            <person name="Vatlin A.A."/>
            <person name="Zakharevich N.V."/>
            <person name="Kasianov A.S."/>
            <person name="Danilenko V.N."/>
        </authorList>
    </citation>
    <scope>NUCLEOTIDE SEQUENCE [LARGE SCALE GENOMIC DNA]</scope>
    <source>
        <strain evidence="4 5">ATCC 19609</strain>
    </source>
</reference>
<accession>A0A3M8FA70</accession>
<dbReference type="InterPro" id="IPR029476">
    <property type="entry name" value="DNase_NucA_NucB"/>
</dbReference>
<gene>
    <name evidence="4" type="ORF">SFRA_026225</name>
</gene>
<evidence type="ECO:0000259" key="3">
    <source>
        <dbReference type="Pfam" id="PF14040"/>
    </source>
</evidence>
<comment type="caution">
    <text evidence="4">The sequence shown here is derived from an EMBL/GenBank/DDBJ whole genome shotgun (WGS) entry which is preliminary data.</text>
</comment>
<organism evidence="4 5">
    <name type="scientific">Streptomyces xinghaiensis</name>
    <dbReference type="NCBI Taxonomy" id="1038928"/>
    <lineage>
        <taxon>Bacteria</taxon>
        <taxon>Bacillati</taxon>
        <taxon>Actinomycetota</taxon>
        <taxon>Actinomycetes</taxon>
        <taxon>Kitasatosporales</taxon>
        <taxon>Streptomycetaceae</taxon>
        <taxon>Streptomyces</taxon>
    </lineage>
</organism>
<dbReference type="Pfam" id="PF14040">
    <property type="entry name" value="DNase_NucA_NucB"/>
    <property type="match status" value="1"/>
</dbReference>
<sequence length="428" mass="46941">MFRSALTRWTRALATACTLTLAATATAVAAPQDRVVPQPHNTVAIADAATLSPEQLRGLDEPIPFGEYLASRSHSKTSPTATASSAAEADDTDLRQECADHAEAAKTAKGWIRSRFESCQKKPYDLVLRDTRGSGKTLGRMWFDVWVLGFAHDGARKVEYAVSVEDITVQPAANEDATKWRIIQSFTHSINASESDPSPRVNAPGTTTRDETLTGWHNNPHWTVTYTSPDTGRVEAGNAQRVNAVILMTLGATSPNANTSYSEAGAFHSGVRFDRAGAPAGKHQGTVFTEARVELQLSLSDEAIKESTRHIRDALQHPERTFPSWPGKSIPGKDEPLHRLIDEKKKQDNRDVAIDTCQDIWGDYSGTRLQCDEYPFASTKEGANAGDDRYSARLIDGPDNEEGGRRLNSMYRANRILDGDAFYVKINP</sequence>
<proteinExistence type="predicted"/>
<evidence type="ECO:0000313" key="4">
    <source>
        <dbReference type="EMBL" id="RKM91949.1"/>
    </source>
</evidence>
<dbReference type="AlphaFoldDB" id="A0A3M8FA70"/>
<feature type="signal peptide" evidence="2">
    <location>
        <begin position="1"/>
        <end position="29"/>
    </location>
</feature>
<dbReference type="EMBL" id="JNAD02000015">
    <property type="protein sequence ID" value="RKM91949.1"/>
    <property type="molecule type" value="Genomic_DNA"/>
</dbReference>
<feature type="region of interest" description="Disordered" evidence="1">
    <location>
        <begin position="71"/>
        <end position="92"/>
    </location>
</feature>
<evidence type="ECO:0000313" key="5">
    <source>
        <dbReference type="Proteomes" id="UP000028058"/>
    </source>
</evidence>
<protein>
    <recommendedName>
        <fullName evidence="3">Deoxyribonuclease NucA/NucB domain-containing protein</fullName>
    </recommendedName>
</protein>
<keyword evidence="5" id="KW-1185">Reference proteome</keyword>
<name>A0A3M8FA70_9ACTN</name>